<dbReference type="STRING" id="1860102.ACCAA_130121"/>
<dbReference type="GO" id="GO:0042597">
    <property type="term" value="C:periplasmic space"/>
    <property type="evidence" value="ECO:0007669"/>
    <property type="project" value="InterPro"/>
</dbReference>
<evidence type="ECO:0000313" key="3">
    <source>
        <dbReference type="Proteomes" id="UP000199169"/>
    </source>
</evidence>
<evidence type="ECO:0000256" key="1">
    <source>
        <dbReference type="SAM" id="MobiDB-lite"/>
    </source>
</evidence>
<sequence length="144" mass="16389">MLAAPVVAGPQDWGPWMRGGDFWEHRVERMAQQHKKLRDALKLTPDQDSAWKKLMGSEHPMARAKSGKPDDWAKLTTPERADKMLERMNEHQPLMAEHVVALKDLYAVLTPEQKKTFDDFHSGPRRGMRAKPGPRSLENAPAKS</sequence>
<evidence type="ECO:0000313" key="2">
    <source>
        <dbReference type="EMBL" id="SBT04170.1"/>
    </source>
</evidence>
<feature type="region of interest" description="Disordered" evidence="1">
    <location>
        <begin position="114"/>
        <end position="144"/>
    </location>
</feature>
<dbReference type="EMBL" id="FLQX01000035">
    <property type="protein sequence ID" value="SBT04170.1"/>
    <property type="molecule type" value="Genomic_DNA"/>
</dbReference>
<organism evidence="2 3">
    <name type="scientific">Candidatus Accumulibacter aalborgensis</name>
    <dbReference type="NCBI Taxonomy" id="1860102"/>
    <lineage>
        <taxon>Bacteria</taxon>
        <taxon>Pseudomonadati</taxon>
        <taxon>Pseudomonadota</taxon>
        <taxon>Betaproteobacteria</taxon>
        <taxon>Candidatus Accumulibacter</taxon>
    </lineage>
</organism>
<dbReference type="AlphaFoldDB" id="A0A1A8XG71"/>
<name>A0A1A8XG71_9PROT</name>
<dbReference type="Pfam" id="PF07813">
    <property type="entry name" value="LTXXQ"/>
    <property type="match status" value="1"/>
</dbReference>
<dbReference type="Proteomes" id="UP000199169">
    <property type="component" value="Unassembled WGS sequence"/>
</dbReference>
<reference evidence="2 3" key="1">
    <citation type="submission" date="2016-06" db="EMBL/GenBank/DDBJ databases">
        <authorList>
            <person name="Kjaerup R.B."/>
            <person name="Dalgaard T.S."/>
            <person name="Juul-Madsen H.R."/>
        </authorList>
    </citation>
    <scope>NUCLEOTIDE SEQUENCE [LARGE SCALE GENOMIC DNA]</scope>
    <source>
        <strain evidence="2">3</strain>
    </source>
</reference>
<dbReference type="RefSeq" id="WP_186405868.1">
    <property type="nucleotide sequence ID" value="NZ_FLQX01000035.1"/>
</dbReference>
<protein>
    <recommendedName>
        <fullName evidence="4">LTXXQ motif family protein</fullName>
    </recommendedName>
</protein>
<gene>
    <name evidence="2" type="ORF">ACCAA_130121</name>
</gene>
<proteinExistence type="predicted"/>
<accession>A0A1A8XG71</accession>
<dbReference type="Gene3D" id="1.20.120.1490">
    <property type="match status" value="1"/>
</dbReference>
<keyword evidence="3" id="KW-1185">Reference proteome</keyword>
<dbReference type="InterPro" id="IPR012899">
    <property type="entry name" value="LTXXQ"/>
</dbReference>
<evidence type="ECO:0008006" key="4">
    <source>
        <dbReference type="Google" id="ProtNLM"/>
    </source>
</evidence>